<dbReference type="EMBL" id="UOEF01000133">
    <property type="protein sequence ID" value="VAV91958.1"/>
    <property type="molecule type" value="Genomic_DNA"/>
</dbReference>
<feature type="transmembrane region" description="Helical" evidence="1">
    <location>
        <begin position="102"/>
        <end position="123"/>
    </location>
</feature>
<keyword evidence="1" id="KW-1133">Transmembrane helix</keyword>
<name>A0A3B0RU76_9ZZZZ</name>
<proteinExistence type="predicted"/>
<keyword evidence="1" id="KW-0472">Membrane</keyword>
<feature type="transmembrane region" description="Helical" evidence="1">
    <location>
        <begin position="67"/>
        <end position="90"/>
    </location>
</feature>
<feature type="transmembrane region" description="Helical" evidence="1">
    <location>
        <begin position="7"/>
        <end position="23"/>
    </location>
</feature>
<feature type="transmembrane region" description="Helical" evidence="1">
    <location>
        <begin position="43"/>
        <end position="60"/>
    </location>
</feature>
<dbReference type="AlphaFoldDB" id="A0A3B0RU76"/>
<sequence>MERPLRFLGIGVPIIYLIAMSAMMERMFPGWAAYFYSFDKENISDRLFLVPIVIFVAVAWKVPRHWLAYLLIVQLLIFVPTLLQMVQMLGKDRAHPWLGLGGFYHLAWMLVALIAGFVGRWFWSQFKKRSV</sequence>
<accession>A0A3B0RU76</accession>
<protein>
    <submittedName>
        <fullName evidence="2">Uncharacterized protein</fullName>
    </submittedName>
</protein>
<gene>
    <name evidence="2" type="ORF">MNBD_ALPHA04-1627</name>
</gene>
<evidence type="ECO:0000313" key="2">
    <source>
        <dbReference type="EMBL" id="VAV91958.1"/>
    </source>
</evidence>
<reference evidence="2" key="1">
    <citation type="submission" date="2018-06" db="EMBL/GenBank/DDBJ databases">
        <authorList>
            <person name="Zhirakovskaya E."/>
        </authorList>
    </citation>
    <scope>NUCLEOTIDE SEQUENCE</scope>
</reference>
<organism evidence="2">
    <name type="scientific">hydrothermal vent metagenome</name>
    <dbReference type="NCBI Taxonomy" id="652676"/>
    <lineage>
        <taxon>unclassified sequences</taxon>
        <taxon>metagenomes</taxon>
        <taxon>ecological metagenomes</taxon>
    </lineage>
</organism>
<keyword evidence="1" id="KW-0812">Transmembrane</keyword>
<evidence type="ECO:0000256" key="1">
    <source>
        <dbReference type="SAM" id="Phobius"/>
    </source>
</evidence>